<comment type="caution">
    <text evidence="10">The sequence shown here is derived from an EMBL/GenBank/DDBJ whole genome shotgun (WGS) entry which is preliminary data.</text>
</comment>
<evidence type="ECO:0000256" key="3">
    <source>
        <dbReference type="ARBA" id="ARBA00022692"/>
    </source>
</evidence>
<dbReference type="VEuPathDB" id="MicrosporidiaDB:A0H76_2302"/>
<dbReference type="SMART" id="SM00382">
    <property type="entry name" value="AAA"/>
    <property type="match status" value="1"/>
</dbReference>
<keyword evidence="11" id="KW-1185">Reference proteome</keyword>
<feature type="transmembrane region" description="Helical" evidence="8">
    <location>
        <begin position="416"/>
        <end position="433"/>
    </location>
</feature>
<dbReference type="PANTHER" id="PTHR48041">
    <property type="entry name" value="ABC TRANSPORTER G FAMILY MEMBER 28"/>
    <property type="match status" value="1"/>
</dbReference>
<reference evidence="10 11" key="1">
    <citation type="journal article" date="2017" name="Environ. Microbiol.">
        <title>Decay of the glycolytic pathway and adaptation to intranuclear parasitism within Enterocytozoonidae microsporidia.</title>
        <authorList>
            <person name="Wiredu Boakye D."/>
            <person name="Jaroenlak P."/>
            <person name="Prachumwat A."/>
            <person name="Williams T.A."/>
            <person name="Bateman K.S."/>
            <person name="Itsathitphaisarn O."/>
            <person name="Sritunyalucksana K."/>
            <person name="Paszkiewicz K.H."/>
            <person name="Moore K.A."/>
            <person name="Stentiford G.D."/>
            <person name="Williams B.A."/>
        </authorList>
    </citation>
    <scope>NUCLEOTIDE SEQUENCE [LARGE SCALE GENOMIC DNA]</scope>
    <source>
        <strain evidence="10 11">GB1</strain>
    </source>
</reference>
<dbReference type="GO" id="GO:0005524">
    <property type="term" value="F:ATP binding"/>
    <property type="evidence" value="ECO:0007669"/>
    <property type="project" value="UniProtKB-KW"/>
</dbReference>
<evidence type="ECO:0000256" key="2">
    <source>
        <dbReference type="ARBA" id="ARBA00022448"/>
    </source>
</evidence>
<dbReference type="InterPro" id="IPR027417">
    <property type="entry name" value="P-loop_NTPase"/>
</dbReference>
<evidence type="ECO:0000313" key="10">
    <source>
        <dbReference type="EMBL" id="ORD95744.1"/>
    </source>
</evidence>
<dbReference type="InterPro" id="IPR003593">
    <property type="entry name" value="AAA+_ATPase"/>
</dbReference>
<dbReference type="InterPro" id="IPR003439">
    <property type="entry name" value="ABC_transporter-like_ATP-bd"/>
</dbReference>
<evidence type="ECO:0000256" key="1">
    <source>
        <dbReference type="ARBA" id="ARBA00004141"/>
    </source>
</evidence>
<feature type="transmembrane region" description="Helical" evidence="8">
    <location>
        <begin position="497"/>
        <end position="516"/>
    </location>
</feature>
<protein>
    <submittedName>
        <fullName evidence="10">ABCG2</fullName>
    </submittedName>
</protein>
<dbReference type="SUPFAM" id="SSF52540">
    <property type="entry name" value="P-loop containing nucleoside triphosphate hydrolases"/>
    <property type="match status" value="1"/>
</dbReference>
<keyword evidence="5" id="KW-0067">ATP-binding</keyword>
<dbReference type="Proteomes" id="UP000192356">
    <property type="component" value="Unassembled WGS sequence"/>
</dbReference>
<dbReference type="EMBL" id="LVKB01000197">
    <property type="protein sequence ID" value="ORD95744.1"/>
    <property type="molecule type" value="Genomic_DNA"/>
</dbReference>
<keyword evidence="7 8" id="KW-0472">Membrane</keyword>
<keyword evidence="2" id="KW-0813">Transport</keyword>
<dbReference type="Gene3D" id="3.40.50.300">
    <property type="entry name" value="P-loop containing nucleotide triphosphate hydrolases"/>
    <property type="match status" value="1"/>
</dbReference>
<feature type="transmembrane region" description="Helical" evidence="8">
    <location>
        <begin position="359"/>
        <end position="384"/>
    </location>
</feature>
<keyword evidence="3 8" id="KW-0812">Transmembrane</keyword>
<dbReference type="OrthoDB" id="2196280at2759"/>
<feature type="transmembrane region" description="Helical" evidence="8">
    <location>
        <begin position="439"/>
        <end position="460"/>
    </location>
</feature>
<dbReference type="Pfam" id="PF01061">
    <property type="entry name" value="ABC2_membrane"/>
    <property type="match status" value="1"/>
</dbReference>
<dbReference type="AlphaFoldDB" id="A0A1X0Q7M9"/>
<dbReference type="Pfam" id="PF19055">
    <property type="entry name" value="ABC2_membrane_7"/>
    <property type="match status" value="1"/>
</dbReference>
<gene>
    <name evidence="10" type="primary">ABCG2</name>
    <name evidence="10" type="ORF">HERIO_2251</name>
</gene>
<dbReference type="PROSITE" id="PS00211">
    <property type="entry name" value="ABC_TRANSPORTER_1"/>
    <property type="match status" value="1"/>
</dbReference>
<dbReference type="InterPro" id="IPR050352">
    <property type="entry name" value="ABCG_transporters"/>
</dbReference>
<dbReference type="PANTHER" id="PTHR48041:SF139">
    <property type="entry name" value="PROTEIN SCARLET"/>
    <property type="match status" value="1"/>
</dbReference>
<dbReference type="InterPro" id="IPR013525">
    <property type="entry name" value="ABC2_TM"/>
</dbReference>
<dbReference type="InterPro" id="IPR017871">
    <property type="entry name" value="ABC_transporter-like_CS"/>
</dbReference>
<evidence type="ECO:0000256" key="8">
    <source>
        <dbReference type="SAM" id="Phobius"/>
    </source>
</evidence>
<comment type="subcellular location">
    <subcellularLocation>
        <location evidence="1">Membrane</location>
        <topology evidence="1">Multi-pass membrane protein</topology>
    </subcellularLocation>
</comment>
<evidence type="ECO:0000256" key="4">
    <source>
        <dbReference type="ARBA" id="ARBA00022741"/>
    </source>
</evidence>
<evidence type="ECO:0000313" key="11">
    <source>
        <dbReference type="Proteomes" id="UP000192356"/>
    </source>
</evidence>
<evidence type="ECO:0000259" key="9">
    <source>
        <dbReference type="PROSITE" id="PS50893"/>
    </source>
</evidence>
<dbReference type="InterPro" id="IPR043926">
    <property type="entry name" value="ABCG_dom"/>
</dbReference>
<keyword evidence="6 8" id="KW-1133">Transmembrane helix</keyword>
<dbReference type="GO" id="GO:0016020">
    <property type="term" value="C:membrane"/>
    <property type="evidence" value="ECO:0007669"/>
    <property type="project" value="UniProtKB-SubCell"/>
</dbReference>
<accession>A0A1X0Q7M9</accession>
<evidence type="ECO:0000256" key="5">
    <source>
        <dbReference type="ARBA" id="ARBA00022840"/>
    </source>
</evidence>
<proteinExistence type="predicted"/>
<feature type="transmembrane region" description="Helical" evidence="8">
    <location>
        <begin position="591"/>
        <end position="613"/>
    </location>
</feature>
<dbReference type="VEuPathDB" id="MicrosporidiaDB:HERIO_2251"/>
<keyword evidence="4" id="KW-0547">Nucleotide-binding</keyword>
<sequence>MELLENQINDIEITIKKVSVLTKENSVLINDVSFQVLPKEMVALMGPSGSGKSTLLNVLSGRTEKDLCTYGEILINGQERDPKTWPTQMAYVNQDFNVYEFQTVKESLVFAYEMKIGEVNEYEIDNLIRTLGLSHIENNFINKLSGGEKVRLKVGIELVGNPQIIFLDEPTSGLDASKALKILNFLKEISQTLSKTIIVTIHQPSYKMLNCFNKIHLIALGRTVYSGPIDGCIKFFKSCGHPIPNNTNPADHFLEVLSTDSSTPESNDESLNRVLNILSEWSNQEPSYESLSHKQLSYTPLNNLKFSFSKVLKRNLVEIIRNSTVLKSLLFQKTVFLLILGLTYFRFASNTDDVSLLDFRGFLTFICLNTFFGVSGPLLNKFVLEKQIVLRERQSGFYSGYVAFLAKFTSELLKQSTFEVVYLIIMIILTGLFTNLWTLIQFLIVIFGLISFAIPYALTISALAPNPTTSQVLGITINILFVLYSGAFTNPKQVNPYLSWLIYISPISYAFRALVISQSTNKNFIRLNNDVNKNKIKNLINGIGDQARELGVYNNFEQLLKENLSLNDLLNNNSSSNDLLKEWGLDQISSFTVNILILFGYSTLVVLLGSFILHKLLEIIYL</sequence>
<organism evidence="10 11">
    <name type="scientific">Hepatospora eriocheir</name>
    <dbReference type="NCBI Taxonomy" id="1081669"/>
    <lineage>
        <taxon>Eukaryota</taxon>
        <taxon>Fungi</taxon>
        <taxon>Fungi incertae sedis</taxon>
        <taxon>Microsporidia</taxon>
        <taxon>Hepatosporidae</taxon>
        <taxon>Hepatospora</taxon>
    </lineage>
</organism>
<dbReference type="GO" id="GO:0016887">
    <property type="term" value="F:ATP hydrolysis activity"/>
    <property type="evidence" value="ECO:0007669"/>
    <property type="project" value="InterPro"/>
</dbReference>
<feature type="domain" description="ABC transporter" evidence="9">
    <location>
        <begin position="13"/>
        <end position="245"/>
    </location>
</feature>
<name>A0A1X0Q7M9_9MICR</name>
<evidence type="ECO:0000256" key="7">
    <source>
        <dbReference type="ARBA" id="ARBA00023136"/>
    </source>
</evidence>
<dbReference type="PROSITE" id="PS50893">
    <property type="entry name" value="ABC_TRANSPORTER_2"/>
    <property type="match status" value="1"/>
</dbReference>
<feature type="transmembrane region" description="Helical" evidence="8">
    <location>
        <begin position="472"/>
        <end position="491"/>
    </location>
</feature>
<dbReference type="Pfam" id="PF00005">
    <property type="entry name" value="ABC_tran"/>
    <property type="match status" value="1"/>
</dbReference>
<dbReference type="GO" id="GO:0140359">
    <property type="term" value="F:ABC-type transporter activity"/>
    <property type="evidence" value="ECO:0007669"/>
    <property type="project" value="InterPro"/>
</dbReference>
<evidence type="ECO:0000256" key="6">
    <source>
        <dbReference type="ARBA" id="ARBA00022989"/>
    </source>
</evidence>
<feature type="transmembrane region" description="Helical" evidence="8">
    <location>
        <begin position="329"/>
        <end position="347"/>
    </location>
</feature>
<dbReference type="VEuPathDB" id="MicrosporidiaDB:A0H76_2301"/>